<keyword evidence="12" id="KW-0449">Lipoprotein</keyword>
<dbReference type="OrthoDB" id="9778595at2"/>
<dbReference type="EC" id="2.7.1.180" evidence="1 10"/>
<accession>E0IE31</accession>
<dbReference type="PIRSF" id="PIRSF006268">
    <property type="entry name" value="ApbE"/>
    <property type="match status" value="1"/>
</dbReference>
<dbReference type="eggNOG" id="COG1477">
    <property type="taxonomic scope" value="Bacteria"/>
</dbReference>
<name>E0IE31_9BACL</name>
<dbReference type="GO" id="GO:0016740">
    <property type="term" value="F:transferase activity"/>
    <property type="evidence" value="ECO:0007669"/>
    <property type="project" value="UniProtKB-UniRule"/>
</dbReference>
<dbReference type="Pfam" id="PF02424">
    <property type="entry name" value="ApbE"/>
    <property type="match status" value="1"/>
</dbReference>
<dbReference type="PANTHER" id="PTHR30040">
    <property type="entry name" value="THIAMINE BIOSYNTHESIS LIPOPROTEIN APBE"/>
    <property type="match status" value="1"/>
</dbReference>
<keyword evidence="6 10" id="KW-0274">FAD</keyword>
<evidence type="ECO:0000256" key="1">
    <source>
        <dbReference type="ARBA" id="ARBA00011955"/>
    </source>
</evidence>
<dbReference type="SUPFAM" id="SSF143631">
    <property type="entry name" value="ApbE-like"/>
    <property type="match status" value="1"/>
</dbReference>
<comment type="cofactor">
    <cofactor evidence="11">
        <name>Mg(2+)</name>
        <dbReference type="ChEBI" id="CHEBI:18420"/>
    </cofactor>
    <cofactor evidence="11">
        <name>Mn(2+)</name>
        <dbReference type="ChEBI" id="CHEBI:29035"/>
    </cofactor>
    <text evidence="11">Magnesium. Can also use manganese.</text>
</comment>
<evidence type="ECO:0000256" key="7">
    <source>
        <dbReference type="ARBA" id="ARBA00022842"/>
    </source>
</evidence>
<evidence type="ECO:0000256" key="10">
    <source>
        <dbReference type="PIRNR" id="PIRNR006268"/>
    </source>
</evidence>
<protein>
    <recommendedName>
        <fullName evidence="2 10">FAD:protein FMN transferase</fullName>
        <ecNumber evidence="1 10">2.7.1.180</ecNumber>
    </recommendedName>
    <alternativeName>
        <fullName evidence="8 10">Flavin transferase</fullName>
    </alternativeName>
</protein>
<dbReference type="Gene3D" id="3.10.520.10">
    <property type="entry name" value="ApbE-like domains"/>
    <property type="match status" value="1"/>
</dbReference>
<evidence type="ECO:0000256" key="8">
    <source>
        <dbReference type="ARBA" id="ARBA00031306"/>
    </source>
</evidence>
<evidence type="ECO:0000313" key="12">
    <source>
        <dbReference type="EMBL" id="EFM09385.1"/>
    </source>
</evidence>
<comment type="catalytic activity">
    <reaction evidence="9 10">
        <text>L-threonyl-[protein] + FAD = FMN-L-threonyl-[protein] + AMP + H(+)</text>
        <dbReference type="Rhea" id="RHEA:36847"/>
        <dbReference type="Rhea" id="RHEA-COMP:11060"/>
        <dbReference type="Rhea" id="RHEA-COMP:11061"/>
        <dbReference type="ChEBI" id="CHEBI:15378"/>
        <dbReference type="ChEBI" id="CHEBI:30013"/>
        <dbReference type="ChEBI" id="CHEBI:57692"/>
        <dbReference type="ChEBI" id="CHEBI:74257"/>
        <dbReference type="ChEBI" id="CHEBI:456215"/>
        <dbReference type="EC" id="2.7.1.180"/>
    </reaction>
</comment>
<comment type="similarity">
    <text evidence="10">Belongs to the ApbE family.</text>
</comment>
<dbReference type="STRING" id="717606.PaecuDRAFT_3922"/>
<keyword evidence="7 10" id="KW-0460">Magnesium</keyword>
<reference evidence="12 13" key="1">
    <citation type="submission" date="2010-07" db="EMBL/GenBank/DDBJ databases">
        <title>The draft genome of Paenibacillus curdlanolyticus YK9.</title>
        <authorList>
            <consortium name="US DOE Joint Genome Institute (JGI-PGF)"/>
            <person name="Lucas S."/>
            <person name="Copeland A."/>
            <person name="Lapidus A."/>
            <person name="Cheng J.-F."/>
            <person name="Bruce D."/>
            <person name="Goodwin L."/>
            <person name="Pitluck S."/>
            <person name="Land M.L."/>
            <person name="Hauser L."/>
            <person name="Chang Y.-J."/>
            <person name="Jeffries C."/>
            <person name="Anderson I.J."/>
            <person name="Johnson E."/>
            <person name="Loganathan U."/>
            <person name="Mulhopadhyay B."/>
            <person name="Kyrpides N."/>
            <person name="Woyke T.J."/>
        </authorList>
    </citation>
    <scope>NUCLEOTIDE SEQUENCE [LARGE SCALE GENOMIC DNA]</scope>
    <source>
        <strain evidence="12 13">YK9</strain>
    </source>
</reference>
<dbReference type="Proteomes" id="UP000005387">
    <property type="component" value="Unassembled WGS sequence"/>
</dbReference>
<evidence type="ECO:0000256" key="4">
    <source>
        <dbReference type="ARBA" id="ARBA00022679"/>
    </source>
</evidence>
<keyword evidence="4 10" id="KW-0808">Transferase</keyword>
<gene>
    <name evidence="12" type="ORF">PaecuDRAFT_3922</name>
</gene>
<feature type="binding site" evidence="11">
    <location>
        <position position="161"/>
    </location>
    <ligand>
        <name>Mg(2+)</name>
        <dbReference type="ChEBI" id="CHEBI:18420"/>
    </ligand>
</feature>
<evidence type="ECO:0000256" key="6">
    <source>
        <dbReference type="ARBA" id="ARBA00022827"/>
    </source>
</evidence>
<dbReference type="PANTHER" id="PTHR30040:SF2">
    <property type="entry name" value="FAD:PROTEIN FMN TRANSFERASE"/>
    <property type="match status" value="1"/>
</dbReference>
<evidence type="ECO:0000256" key="11">
    <source>
        <dbReference type="PIRSR" id="PIRSR006268-2"/>
    </source>
</evidence>
<evidence type="ECO:0000256" key="5">
    <source>
        <dbReference type="ARBA" id="ARBA00022723"/>
    </source>
</evidence>
<dbReference type="GO" id="GO:0046872">
    <property type="term" value="F:metal ion binding"/>
    <property type="evidence" value="ECO:0007669"/>
    <property type="project" value="UniProtKB-UniRule"/>
</dbReference>
<evidence type="ECO:0000313" key="13">
    <source>
        <dbReference type="Proteomes" id="UP000005387"/>
    </source>
</evidence>
<organism evidence="12 13">
    <name type="scientific">Paenibacillus curdlanolyticus YK9</name>
    <dbReference type="NCBI Taxonomy" id="717606"/>
    <lineage>
        <taxon>Bacteria</taxon>
        <taxon>Bacillati</taxon>
        <taxon>Bacillota</taxon>
        <taxon>Bacilli</taxon>
        <taxon>Bacillales</taxon>
        <taxon>Paenibacillaceae</taxon>
        <taxon>Paenibacillus</taxon>
    </lineage>
</organism>
<dbReference type="EMBL" id="AEDD01000011">
    <property type="protein sequence ID" value="EFM09385.1"/>
    <property type="molecule type" value="Genomic_DNA"/>
</dbReference>
<proteinExistence type="inferred from homology"/>
<sequence length="330" mass="36757">MDTKRLRTHTFRAMNTAIELSLVCAGDTMENAIQLAQDWFEEVERVFSRFRSDSELSRMNRANGAPVLASTMFIDLLQLSEQYHKQTLGAFSPYVGRQLAEAGYNRSFEQLAGLQENNDSVADASGFPIRESVGLVQSPFQLDFGMRAITLDADVQLDFGGIAKGWAAEQLVRWLQTHYEMVTGLVNAGGDLQAWHHEAAAEEPRWLLRIDLPSADSGEAFHQRVNYGAMATSGSHRRRWKVGQETKHHLIDPFTGQPSDSGIVQCTVFGRNLIDCEVWAKTICIVGKERGIAMLQERAPCYEALLVDHAGNVTEHGAGWARTKMTEAGR</sequence>
<dbReference type="InterPro" id="IPR003374">
    <property type="entry name" value="ApbE-like_sf"/>
</dbReference>
<keyword evidence="13" id="KW-1185">Reference proteome</keyword>
<evidence type="ECO:0000256" key="9">
    <source>
        <dbReference type="ARBA" id="ARBA00048540"/>
    </source>
</evidence>
<dbReference type="AlphaFoldDB" id="E0IE31"/>
<keyword evidence="3 10" id="KW-0285">Flavoprotein</keyword>
<dbReference type="InterPro" id="IPR024932">
    <property type="entry name" value="ApbE"/>
</dbReference>
<evidence type="ECO:0000256" key="3">
    <source>
        <dbReference type="ARBA" id="ARBA00022630"/>
    </source>
</evidence>
<dbReference type="RefSeq" id="WP_006039908.1">
    <property type="nucleotide sequence ID" value="NZ_AEDD01000011.1"/>
</dbReference>
<keyword evidence="5 10" id="KW-0479">Metal-binding</keyword>
<evidence type="ECO:0000256" key="2">
    <source>
        <dbReference type="ARBA" id="ARBA00016337"/>
    </source>
</evidence>